<evidence type="ECO:0000313" key="7">
    <source>
        <dbReference type="EMBL" id="GGB17002.1"/>
    </source>
</evidence>
<dbReference type="SUPFAM" id="SSF46785">
    <property type="entry name" value="Winged helix' DNA-binding domain"/>
    <property type="match status" value="1"/>
</dbReference>
<gene>
    <name evidence="7" type="ORF">GCM10011492_03480</name>
</gene>
<dbReference type="PANTHER" id="PTHR46577">
    <property type="entry name" value="HTH-TYPE TRANSCRIPTIONAL REGULATORY PROTEIN GABR"/>
    <property type="match status" value="1"/>
</dbReference>
<evidence type="ECO:0000256" key="3">
    <source>
        <dbReference type="ARBA" id="ARBA00023015"/>
    </source>
</evidence>
<dbReference type="Gene3D" id="1.10.10.10">
    <property type="entry name" value="Winged helix-like DNA-binding domain superfamily/Winged helix DNA-binding domain"/>
    <property type="match status" value="1"/>
</dbReference>
<dbReference type="Proteomes" id="UP000636793">
    <property type="component" value="Unassembled WGS sequence"/>
</dbReference>
<evidence type="ECO:0000256" key="1">
    <source>
        <dbReference type="ARBA" id="ARBA00005384"/>
    </source>
</evidence>
<dbReference type="InterPro" id="IPR036388">
    <property type="entry name" value="WH-like_DNA-bd_sf"/>
</dbReference>
<comment type="similarity">
    <text evidence="1">In the C-terminal section; belongs to the class-I pyridoxal-phosphate-dependent aminotransferase family.</text>
</comment>
<dbReference type="RefSeq" id="WP_229749375.1">
    <property type="nucleotide sequence ID" value="NZ_BMHI01000001.1"/>
</dbReference>
<accession>A0A916WPA4</accession>
<dbReference type="InterPro" id="IPR000524">
    <property type="entry name" value="Tscrpt_reg_HTH_GntR"/>
</dbReference>
<organism evidence="7 8">
    <name type="scientific">Flexivirga endophytica</name>
    <dbReference type="NCBI Taxonomy" id="1849103"/>
    <lineage>
        <taxon>Bacteria</taxon>
        <taxon>Bacillati</taxon>
        <taxon>Actinomycetota</taxon>
        <taxon>Actinomycetes</taxon>
        <taxon>Micrococcales</taxon>
        <taxon>Dermacoccaceae</taxon>
        <taxon>Flexivirga</taxon>
    </lineage>
</organism>
<dbReference type="InterPro" id="IPR004839">
    <property type="entry name" value="Aminotransferase_I/II_large"/>
</dbReference>
<dbReference type="GO" id="GO:0030170">
    <property type="term" value="F:pyridoxal phosphate binding"/>
    <property type="evidence" value="ECO:0007669"/>
    <property type="project" value="InterPro"/>
</dbReference>
<dbReference type="Pfam" id="PF00392">
    <property type="entry name" value="GntR"/>
    <property type="match status" value="1"/>
</dbReference>
<dbReference type="PANTHER" id="PTHR46577:SF1">
    <property type="entry name" value="HTH-TYPE TRANSCRIPTIONAL REGULATORY PROTEIN GABR"/>
    <property type="match status" value="1"/>
</dbReference>
<dbReference type="InterPro" id="IPR015421">
    <property type="entry name" value="PyrdxlP-dep_Trfase_major"/>
</dbReference>
<dbReference type="Pfam" id="PF00155">
    <property type="entry name" value="Aminotran_1_2"/>
    <property type="match status" value="1"/>
</dbReference>
<keyword evidence="2" id="KW-0663">Pyridoxal phosphate</keyword>
<name>A0A916WPA4_9MICO</name>
<dbReference type="SMART" id="SM00345">
    <property type="entry name" value="HTH_GNTR"/>
    <property type="match status" value="1"/>
</dbReference>
<keyword evidence="4" id="KW-0238">DNA-binding</keyword>
<proteinExistence type="inferred from homology"/>
<dbReference type="EMBL" id="BMHI01000001">
    <property type="protein sequence ID" value="GGB17002.1"/>
    <property type="molecule type" value="Genomic_DNA"/>
</dbReference>
<evidence type="ECO:0000256" key="2">
    <source>
        <dbReference type="ARBA" id="ARBA00022898"/>
    </source>
</evidence>
<keyword evidence="5" id="KW-0804">Transcription</keyword>
<evidence type="ECO:0000256" key="5">
    <source>
        <dbReference type="ARBA" id="ARBA00023163"/>
    </source>
</evidence>
<dbReference type="InterPro" id="IPR036390">
    <property type="entry name" value="WH_DNA-bd_sf"/>
</dbReference>
<feature type="domain" description="HTH gntR-type" evidence="6">
    <location>
        <begin position="11"/>
        <end position="79"/>
    </location>
</feature>
<reference evidence="7" key="1">
    <citation type="journal article" date="2014" name="Int. J. Syst. Evol. Microbiol.">
        <title>Complete genome sequence of Corynebacterium casei LMG S-19264T (=DSM 44701T), isolated from a smear-ripened cheese.</title>
        <authorList>
            <consortium name="US DOE Joint Genome Institute (JGI-PGF)"/>
            <person name="Walter F."/>
            <person name="Albersmeier A."/>
            <person name="Kalinowski J."/>
            <person name="Ruckert C."/>
        </authorList>
    </citation>
    <scope>NUCLEOTIDE SEQUENCE</scope>
    <source>
        <strain evidence="7">CGMCC 1.15085</strain>
    </source>
</reference>
<dbReference type="SUPFAM" id="SSF53383">
    <property type="entry name" value="PLP-dependent transferases"/>
    <property type="match status" value="1"/>
</dbReference>
<dbReference type="Gene3D" id="3.40.640.10">
    <property type="entry name" value="Type I PLP-dependent aspartate aminotransferase-like (Major domain)"/>
    <property type="match status" value="1"/>
</dbReference>
<keyword evidence="3" id="KW-0805">Transcription regulation</keyword>
<protein>
    <submittedName>
        <fullName evidence="7">GntR family transcriptional regulator</fullName>
    </submittedName>
</protein>
<dbReference type="GO" id="GO:0003677">
    <property type="term" value="F:DNA binding"/>
    <property type="evidence" value="ECO:0007669"/>
    <property type="project" value="UniProtKB-KW"/>
</dbReference>
<sequence>MINELAQRLSEPTARGLADAVARAVAAGSLDPGMRLPPIRSVAEGLQLSPTTVSSAWATLRRAGTIRTEGRHGSFIAEPSGPLSSGRYRRAIGRPVDFALDLSTGVPDPHLLPSWGDSLRALGDSSSPHSYLDDPVVPELADVIRTTWPGLPERLTIVDGATDAMAAILQLLGSYGTRVAIENPAFPPFLDLLESGGMHPVPVALDEHGLVPQSLAAALAGGAELVVLQPRGQNPTGVSLGPQRAQELAAVIAPTTVLVVEDDSLDGIAGSDLVSLSSLLPDRVLHIRSFSKAYGPDLRLAAVGGPERLIRALEERRQLGQGWSSRLLQRLLLALLTDPSCQQEVGAARAAYTSRRSRLADALRSHDVVVGGDDGINIWVPVLNEVSALQSLAASGIGAAPGSPFQLGIDPARPAPHIRVTAGLVADELEHVANALAVAAHVGGSIGR</sequence>
<dbReference type="InterPro" id="IPR051446">
    <property type="entry name" value="HTH_trans_reg/aminotransferase"/>
</dbReference>
<evidence type="ECO:0000259" key="6">
    <source>
        <dbReference type="PROSITE" id="PS50949"/>
    </source>
</evidence>
<evidence type="ECO:0000313" key="8">
    <source>
        <dbReference type="Proteomes" id="UP000636793"/>
    </source>
</evidence>
<comment type="caution">
    <text evidence="7">The sequence shown here is derived from an EMBL/GenBank/DDBJ whole genome shotgun (WGS) entry which is preliminary data.</text>
</comment>
<keyword evidence="8" id="KW-1185">Reference proteome</keyword>
<dbReference type="InterPro" id="IPR015424">
    <property type="entry name" value="PyrdxlP-dep_Trfase"/>
</dbReference>
<dbReference type="PROSITE" id="PS50949">
    <property type="entry name" value="HTH_GNTR"/>
    <property type="match status" value="1"/>
</dbReference>
<evidence type="ECO:0000256" key="4">
    <source>
        <dbReference type="ARBA" id="ARBA00023125"/>
    </source>
</evidence>
<reference evidence="7" key="2">
    <citation type="submission" date="2020-09" db="EMBL/GenBank/DDBJ databases">
        <authorList>
            <person name="Sun Q."/>
            <person name="Zhou Y."/>
        </authorList>
    </citation>
    <scope>NUCLEOTIDE SEQUENCE</scope>
    <source>
        <strain evidence="7">CGMCC 1.15085</strain>
    </source>
</reference>
<dbReference type="AlphaFoldDB" id="A0A916WPA4"/>
<dbReference type="CDD" id="cd00609">
    <property type="entry name" value="AAT_like"/>
    <property type="match status" value="1"/>
</dbReference>
<dbReference type="GO" id="GO:0003700">
    <property type="term" value="F:DNA-binding transcription factor activity"/>
    <property type="evidence" value="ECO:0007669"/>
    <property type="project" value="InterPro"/>
</dbReference>